<feature type="domain" description="RWP-RK" evidence="8">
    <location>
        <begin position="75"/>
        <end position="157"/>
    </location>
</feature>
<feature type="region of interest" description="Disordered" evidence="7">
    <location>
        <begin position="189"/>
        <end position="209"/>
    </location>
</feature>
<keyword evidence="5" id="KW-0804">Transcription</keyword>
<sequence>MEAFAFPGNIAIDLLAESATATSRSISLPPLVHKRQLSGTVGTPVKRRKLSGPVSSPGSPLSTSSVGSAPPMTPSSKSGSRPNMTASSSITLDMLRPHFEEPLAKVAASFGICVTLLKKICRRHSIARWPHRQITGLRKSIASMEHAIGYFDGDRRESYAEQLLKQKRKLAALLENPTTNNPLLANEEDQRVENTRRQTKASPVHGNESGYEVAPALMTRASSPTGPLPVESPYYGASSVATPAQTPPMWLPAPHQAEPSYTQRFHQFCPPPKLEQPSPVYPTSYYVPAAIPVGTNVSSSVIHLPPLRREPRAVLPPISSLVVGNSISSSTPTTSW</sequence>
<dbReference type="GO" id="GO:0003700">
    <property type="term" value="F:DNA-binding transcription factor activity"/>
    <property type="evidence" value="ECO:0007669"/>
    <property type="project" value="InterPro"/>
</dbReference>
<feature type="compositionally biased region" description="Polar residues" evidence="7">
    <location>
        <begin position="74"/>
        <end position="86"/>
    </location>
</feature>
<evidence type="ECO:0000256" key="5">
    <source>
        <dbReference type="ARBA" id="ARBA00023163"/>
    </source>
</evidence>
<evidence type="ECO:0000256" key="1">
    <source>
        <dbReference type="ARBA" id="ARBA00004049"/>
    </source>
</evidence>
<keyword evidence="2" id="KW-0805">Transcription regulation</keyword>
<name>A0A8J5J5C3_9STRA</name>
<evidence type="ECO:0000313" key="10">
    <source>
        <dbReference type="Proteomes" id="UP000709295"/>
    </source>
</evidence>
<dbReference type="EMBL" id="JAENGY010000398">
    <property type="protein sequence ID" value="KAG6963964.1"/>
    <property type="molecule type" value="Genomic_DNA"/>
</dbReference>
<dbReference type="PANTHER" id="PTHR46373">
    <property type="entry name" value="PROTEIN RKD4"/>
    <property type="match status" value="1"/>
</dbReference>
<dbReference type="Pfam" id="PF02042">
    <property type="entry name" value="RWP-RK"/>
    <property type="match status" value="1"/>
</dbReference>
<protein>
    <recommendedName>
        <fullName evidence="8">RWP-RK domain-containing protein</fullName>
    </recommendedName>
</protein>
<gene>
    <name evidence="9" type="ORF">JG688_00007914</name>
</gene>
<evidence type="ECO:0000256" key="3">
    <source>
        <dbReference type="ARBA" id="ARBA00023054"/>
    </source>
</evidence>
<evidence type="ECO:0000256" key="7">
    <source>
        <dbReference type="SAM" id="MobiDB-lite"/>
    </source>
</evidence>
<dbReference type="PROSITE" id="PS51519">
    <property type="entry name" value="RWP_RK"/>
    <property type="match status" value="1"/>
</dbReference>
<keyword evidence="6" id="KW-0539">Nucleus</keyword>
<proteinExistence type="predicted"/>
<dbReference type="AlphaFoldDB" id="A0A8J5J5C3"/>
<comment type="caution">
    <text evidence="9">The sequence shown here is derived from an EMBL/GenBank/DDBJ whole genome shotgun (WGS) entry which is preliminary data.</text>
</comment>
<dbReference type="Proteomes" id="UP000709295">
    <property type="component" value="Unassembled WGS sequence"/>
</dbReference>
<keyword evidence="4" id="KW-0238">DNA-binding</keyword>
<dbReference type="InterPro" id="IPR003035">
    <property type="entry name" value="RWP-RK_dom"/>
</dbReference>
<evidence type="ECO:0000256" key="2">
    <source>
        <dbReference type="ARBA" id="ARBA00023015"/>
    </source>
</evidence>
<evidence type="ECO:0000256" key="4">
    <source>
        <dbReference type="ARBA" id="ARBA00023125"/>
    </source>
</evidence>
<feature type="region of interest" description="Disordered" evidence="7">
    <location>
        <begin position="37"/>
        <end position="86"/>
    </location>
</feature>
<evidence type="ECO:0000256" key="6">
    <source>
        <dbReference type="ARBA" id="ARBA00023242"/>
    </source>
</evidence>
<evidence type="ECO:0000259" key="8">
    <source>
        <dbReference type="PROSITE" id="PS51519"/>
    </source>
</evidence>
<organism evidence="9 10">
    <name type="scientific">Phytophthora aleatoria</name>
    <dbReference type="NCBI Taxonomy" id="2496075"/>
    <lineage>
        <taxon>Eukaryota</taxon>
        <taxon>Sar</taxon>
        <taxon>Stramenopiles</taxon>
        <taxon>Oomycota</taxon>
        <taxon>Peronosporomycetes</taxon>
        <taxon>Peronosporales</taxon>
        <taxon>Peronosporaceae</taxon>
        <taxon>Phytophthora</taxon>
    </lineage>
</organism>
<reference evidence="9" key="1">
    <citation type="submission" date="2021-01" db="EMBL/GenBank/DDBJ databases">
        <title>Phytophthora aleatoria, a newly-described species from Pinus radiata is distinct from Phytophthora cactorum isolates based on comparative genomics.</title>
        <authorList>
            <person name="Mcdougal R."/>
            <person name="Panda P."/>
            <person name="Williams N."/>
            <person name="Studholme D.J."/>
        </authorList>
    </citation>
    <scope>NUCLEOTIDE SEQUENCE</scope>
    <source>
        <strain evidence="9">NZFS 4037</strain>
    </source>
</reference>
<dbReference type="PANTHER" id="PTHR46373:SF2">
    <property type="entry name" value="RWP-RK DOMAIN-CONTAINING PROTEIN"/>
    <property type="match status" value="1"/>
</dbReference>
<keyword evidence="10" id="KW-1185">Reference proteome</keyword>
<dbReference type="InterPro" id="IPR044607">
    <property type="entry name" value="RKD-like"/>
</dbReference>
<accession>A0A8J5J5C3</accession>
<keyword evidence="3" id="KW-0175">Coiled coil</keyword>
<dbReference type="GO" id="GO:0003677">
    <property type="term" value="F:DNA binding"/>
    <property type="evidence" value="ECO:0007669"/>
    <property type="project" value="UniProtKB-KW"/>
</dbReference>
<feature type="compositionally biased region" description="Low complexity" evidence="7">
    <location>
        <begin position="51"/>
        <end position="68"/>
    </location>
</feature>
<comment type="function">
    <text evidence="1">Putative transcription factor.</text>
</comment>
<evidence type="ECO:0000313" key="9">
    <source>
        <dbReference type="EMBL" id="KAG6963964.1"/>
    </source>
</evidence>